<proteinExistence type="predicted"/>
<evidence type="ECO:0000256" key="5">
    <source>
        <dbReference type="SAM" id="MobiDB-lite"/>
    </source>
</evidence>
<keyword evidence="1" id="KW-0479">Metal-binding</keyword>
<dbReference type="InterPro" id="IPR001841">
    <property type="entry name" value="Znf_RING"/>
</dbReference>
<dbReference type="SUPFAM" id="SSF57850">
    <property type="entry name" value="RING/U-box"/>
    <property type="match status" value="1"/>
</dbReference>
<dbReference type="SMART" id="SM00184">
    <property type="entry name" value="RING"/>
    <property type="match status" value="1"/>
</dbReference>
<evidence type="ECO:0000256" key="3">
    <source>
        <dbReference type="ARBA" id="ARBA00022833"/>
    </source>
</evidence>
<gene>
    <name evidence="7" type="ORF">BLNAU_49</name>
</gene>
<sequence length="222" mass="24745">MFDGIDSSDDWPVESVRRLEELLRCPICGEFLKHCVQLNGCSHTFCGVCIRKAYNERKRCPICHLQITGSFLTVSSIDSIVSQFQAARNDLLSLSRKVPTLNSTISDQGSLNSPLQNSYSLNSSPSPKPSPDKSSFKPLQSYQNWEMANQVVGNGHEETVAIIVDSDHEDPSNHELDGLAQLHSSDSDDTIAKVKHDEFTDDGWEDDGPQMRVHEPQAESHF</sequence>
<dbReference type="InterPro" id="IPR013083">
    <property type="entry name" value="Znf_RING/FYVE/PHD"/>
</dbReference>
<accession>A0ABQ9YLW3</accession>
<feature type="compositionally biased region" description="Acidic residues" evidence="5">
    <location>
        <begin position="199"/>
        <end position="208"/>
    </location>
</feature>
<dbReference type="PROSITE" id="PS00518">
    <property type="entry name" value="ZF_RING_1"/>
    <property type="match status" value="1"/>
</dbReference>
<dbReference type="PANTHER" id="PTHR14134">
    <property type="entry name" value="E3 UBIQUITIN-PROTEIN LIGASE RAD18"/>
    <property type="match status" value="1"/>
</dbReference>
<dbReference type="Pfam" id="PF13923">
    <property type="entry name" value="zf-C3HC4_2"/>
    <property type="match status" value="1"/>
</dbReference>
<dbReference type="EMBL" id="JARBJD010000001">
    <property type="protein sequence ID" value="KAK2964749.1"/>
    <property type="molecule type" value="Genomic_DNA"/>
</dbReference>
<evidence type="ECO:0000256" key="2">
    <source>
        <dbReference type="ARBA" id="ARBA00022771"/>
    </source>
</evidence>
<protein>
    <submittedName>
        <fullName evidence="7">E3 ubiquitin-protein ligase RAD18</fullName>
        <ecNumber evidence="7">2.3.2.27</ecNumber>
    </submittedName>
</protein>
<name>A0ABQ9YLW3_9EUKA</name>
<keyword evidence="3" id="KW-0862">Zinc</keyword>
<dbReference type="EC" id="2.3.2.27" evidence="7"/>
<dbReference type="Proteomes" id="UP001281761">
    <property type="component" value="Unassembled WGS sequence"/>
</dbReference>
<feature type="region of interest" description="Disordered" evidence="5">
    <location>
        <begin position="103"/>
        <end position="138"/>
    </location>
</feature>
<dbReference type="PANTHER" id="PTHR14134:SF2">
    <property type="entry name" value="E3 UBIQUITIN-PROTEIN LIGASE RAD18"/>
    <property type="match status" value="1"/>
</dbReference>
<evidence type="ECO:0000313" key="8">
    <source>
        <dbReference type="Proteomes" id="UP001281761"/>
    </source>
</evidence>
<evidence type="ECO:0000313" key="7">
    <source>
        <dbReference type="EMBL" id="KAK2964749.1"/>
    </source>
</evidence>
<feature type="compositionally biased region" description="Low complexity" evidence="5">
    <location>
        <begin position="110"/>
        <end position="125"/>
    </location>
</feature>
<dbReference type="PROSITE" id="PS50089">
    <property type="entry name" value="ZF_RING_2"/>
    <property type="match status" value="1"/>
</dbReference>
<keyword evidence="2 4" id="KW-0863">Zinc-finger</keyword>
<organism evidence="7 8">
    <name type="scientific">Blattamonas nauphoetae</name>
    <dbReference type="NCBI Taxonomy" id="2049346"/>
    <lineage>
        <taxon>Eukaryota</taxon>
        <taxon>Metamonada</taxon>
        <taxon>Preaxostyla</taxon>
        <taxon>Oxymonadida</taxon>
        <taxon>Blattamonas</taxon>
    </lineage>
</organism>
<keyword evidence="7" id="KW-0012">Acyltransferase</keyword>
<dbReference type="Gene3D" id="3.30.40.10">
    <property type="entry name" value="Zinc/RING finger domain, C3HC4 (zinc finger)"/>
    <property type="match status" value="1"/>
</dbReference>
<dbReference type="InterPro" id="IPR017907">
    <property type="entry name" value="Znf_RING_CS"/>
</dbReference>
<dbReference type="InterPro" id="IPR039577">
    <property type="entry name" value="Rad18"/>
</dbReference>
<evidence type="ECO:0000256" key="1">
    <source>
        <dbReference type="ARBA" id="ARBA00022723"/>
    </source>
</evidence>
<dbReference type="GO" id="GO:0061630">
    <property type="term" value="F:ubiquitin protein ligase activity"/>
    <property type="evidence" value="ECO:0007669"/>
    <property type="project" value="UniProtKB-EC"/>
</dbReference>
<reference evidence="7 8" key="1">
    <citation type="journal article" date="2022" name="bioRxiv">
        <title>Genomics of Preaxostyla Flagellates Illuminates Evolutionary Transitions and the Path Towards Mitochondrial Loss.</title>
        <authorList>
            <person name="Novak L.V.F."/>
            <person name="Treitli S.C."/>
            <person name="Pyrih J."/>
            <person name="Halakuc P."/>
            <person name="Pipaliya S.V."/>
            <person name="Vacek V."/>
            <person name="Brzon O."/>
            <person name="Soukal P."/>
            <person name="Eme L."/>
            <person name="Dacks J.B."/>
            <person name="Karnkowska A."/>
            <person name="Elias M."/>
            <person name="Hampl V."/>
        </authorList>
    </citation>
    <scope>NUCLEOTIDE SEQUENCE [LARGE SCALE GENOMIC DNA]</scope>
    <source>
        <strain evidence="7">NAU3</strain>
        <tissue evidence="7">Gut</tissue>
    </source>
</reference>
<keyword evidence="7" id="KW-0808">Transferase</keyword>
<feature type="compositionally biased region" description="Basic and acidic residues" evidence="5">
    <location>
        <begin position="167"/>
        <end position="177"/>
    </location>
</feature>
<comment type="caution">
    <text evidence="7">The sequence shown here is derived from an EMBL/GenBank/DDBJ whole genome shotgun (WGS) entry which is preliminary data.</text>
</comment>
<evidence type="ECO:0000259" key="6">
    <source>
        <dbReference type="PROSITE" id="PS50089"/>
    </source>
</evidence>
<feature type="region of interest" description="Disordered" evidence="5">
    <location>
        <begin position="167"/>
        <end position="222"/>
    </location>
</feature>
<feature type="compositionally biased region" description="Basic and acidic residues" evidence="5">
    <location>
        <begin position="212"/>
        <end position="222"/>
    </location>
</feature>
<evidence type="ECO:0000256" key="4">
    <source>
        <dbReference type="PROSITE-ProRule" id="PRU00175"/>
    </source>
</evidence>
<feature type="domain" description="RING-type" evidence="6">
    <location>
        <begin position="25"/>
        <end position="64"/>
    </location>
</feature>
<keyword evidence="8" id="KW-1185">Reference proteome</keyword>